<gene>
    <name evidence="2" type="ORF">Pr1d_02890</name>
</gene>
<dbReference type="KEGG" id="bgok:Pr1d_02890"/>
<dbReference type="OrthoDB" id="4404312at2"/>
<feature type="domain" description="DUF4261" evidence="1">
    <location>
        <begin position="180"/>
        <end position="254"/>
    </location>
</feature>
<dbReference type="EMBL" id="CP042913">
    <property type="protein sequence ID" value="QEG33028.1"/>
    <property type="molecule type" value="Genomic_DNA"/>
</dbReference>
<dbReference type="Pfam" id="PF14080">
    <property type="entry name" value="DUF4261"/>
    <property type="match status" value="1"/>
</dbReference>
<evidence type="ECO:0000313" key="2">
    <source>
        <dbReference type="EMBL" id="QEG33028.1"/>
    </source>
</evidence>
<keyword evidence="3" id="KW-1185">Reference proteome</keyword>
<protein>
    <recommendedName>
        <fullName evidence="1">DUF4261 domain-containing protein</fullName>
    </recommendedName>
</protein>
<dbReference type="AlphaFoldDB" id="A0A5B9Q219"/>
<proteinExistence type="predicted"/>
<evidence type="ECO:0000313" key="3">
    <source>
        <dbReference type="Proteomes" id="UP000323917"/>
    </source>
</evidence>
<reference evidence="2 3" key="1">
    <citation type="submission" date="2019-08" db="EMBL/GenBank/DDBJ databases">
        <title>Deep-cultivation of Planctomycetes and their phenomic and genomic characterization uncovers novel biology.</title>
        <authorList>
            <person name="Wiegand S."/>
            <person name="Jogler M."/>
            <person name="Boedeker C."/>
            <person name="Pinto D."/>
            <person name="Vollmers J."/>
            <person name="Rivas-Marin E."/>
            <person name="Kohn T."/>
            <person name="Peeters S.H."/>
            <person name="Heuer A."/>
            <person name="Rast P."/>
            <person name="Oberbeckmann S."/>
            <person name="Bunk B."/>
            <person name="Jeske O."/>
            <person name="Meyerdierks A."/>
            <person name="Storesund J.E."/>
            <person name="Kallscheuer N."/>
            <person name="Luecker S."/>
            <person name="Lage O.M."/>
            <person name="Pohl T."/>
            <person name="Merkel B.J."/>
            <person name="Hornburger P."/>
            <person name="Mueller R.-W."/>
            <person name="Bruemmer F."/>
            <person name="Labrenz M."/>
            <person name="Spormann A.M."/>
            <person name="Op den Camp H."/>
            <person name="Overmann J."/>
            <person name="Amann R."/>
            <person name="Jetten M.S.M."/>
            <person name="Mascher T."/>
            <person name="Medema M.H."/>
            <person name="Devos D.P."/>
            <person name="Kaster A.-K."/>
            <person name="Ovreas L."/>
            <person name="Rohde M."/>
            <person name="Galperin M.Y."/>
            <person name="Jogler C."/>
        </authorList>
    </citation>
    <scope>NUCLEOTIDE SEQUENCE [LARGE SCALE GENOMIC DNA]</scope>
    <source>
        <strain evidence="2 3">Pr1d</strain>
    </source>
</reference>
<dbReference type="Proteomes" id="UP000323917">
    <property type="component" value="Chromosome"/>
</dbReference>
<dbReference type="RefSeq" id="WP_148071838.1">
    <property type="nucleotide sequence ID" value="NZ_CP042913.1"/>
</dbReference>
<organism evidence="2 3">
    <name type="scientific">Bythopirellula goksoeyrii</name>
    <dbReference type="NCBI Taxonomy" id="1400387"/>
    <lineage>
        <taxon>Bacteria</taxon>
        <taxon>Pseudomonadati</taxon>
        <taxon>Planctomycetota</taxon>
        <taxon>Planctomycetia</taxon>
        <taxon>Pirellulales</taxon>
        <taxon>Lacipirellulaceae</taxon>
        <taxon>Bythopirellula</taxon>
    </lineage>
</organism>
<evidence type="ECO:0000259" key="1">
    <source>
        <dbReference type="Pfam" id="PF14080"/>
    </source>
</evidence>
<dbReference type="InterPro" id="IPR025357">
    <property type="entry name" value="DUF4261"/>
</dbReference>
<name>A0A5B9Q219_9BACT</name>
<sequence>MDKAVQDPLRWIALVMLKESELPKFDNVNKFIGENFANPPTLQVAGSTDNLFTCTIGEYTAAVTLVPRPVPPSQLEGPCATAWYWPTASEALRDHQAHLLVALVDEGSKSIEKSIALTQLVGGLLGSSAAEGVFWGPGRLVHPTQAFLEQATQLTPQDLPLFLWIDFRVERESDDSCRLYTTGMEALGKTELEVANFTGEPQTLLEYAYNVAHYQLCKQKQINEGDTVGLTEEVQAVAHLGKSMFDPELDVIQLEFQSSVD</sequence>
<accession>A0A5B9Q219</accession>